<dbReference type="EMBL" id="JAACNH010000008">
    <property type="protein sequence ID" value="KAG8435526.1"/>
    <property type="molecule type" value="Genomic_DNA"/>
</dbReference>
<name>A0A8T2IZG0_9PIPI</name>
<protein>
    <recommendedName>
        <fullName evidence="6">Fatty acid hydroxylase domain-containing protein</fullName>
    </recommendedName>
</protein>
<keyword evidence="4 5" id="KW-0472">Membrane</keyword>
<dbReference type="GO" id="GO:0016020">
    <property type="term" value="C:membrane"/>
    <property type="evidence" value="ECO:0007669"/>
    <property type="project" value="UniProtKB-SubCell"/>
</dbReference>
<dbReference type="Proteomes" id="UP000812440">
    <property type="component" value="Chromosome 7"/>
</dbReference>
<feature type="transmembrane region" description="Helical" evidence="5">
    <location>
        <begin position="107"/>
        <end position="128"/>
    </location>
</feature>
<dbReference type="InterPro" id="IPR006694">
    <property type="entry name" value="Fatty_acid_hydroxylase"/>
</dbReference>
<dbReference type="InterPro" id="IPR050307">
    <property type="entry name" value="Sterol_Desaturase_Related"/>
</dbReference>
<gene>
    <name evidence="7" type="ORF">GDO86_013457</name>
</gene>
<evidence type="ECO:0000313" key="7">
    <source>
        <dbReference type="EMBL" id="KAG8435526.1"/>
    </source>
</evidence>
<keyword evidence="8" id="KW-1185">Reference proteome</keyword>
<evidence type="ECO:0000256" key="3">
    <source>
        <dbReference type="ARBA" id="ARBA00022989"/>
    </source>
</evidence>
<comment type="caution">
    <text evidence="7">The sequence shown here is derived from an EMBL/GenBank/DDBJ whole genome shotgun (WGS) entry which is preliminary data.</text>
</comment>
<proteinExistence type="predicted"/>
<dbReference type="GO" id="GO:0008610">
    <property type="term" value="P:lipid biosynthetic process"/>
    <property type="evidence" value="ECO:0007669"/>
    <property type="project" value="InterPro"/>
</dbReference>
<evidence type="ECO:0000313" key="8">
    <source>
        <dbReference type="Proteomes" id="UP000812440"/>
    </source>
</evidence>
<dbReference type="AlphaFoldDB" id="A0A8T2IZG0"/>
<feature type="domain" description="Fatty acid hydroxylase" evidence="6">
    <location>
        <begin position="115"/>
        <end position="249"/>
    </location>
</feature>
<keyword evidence="2 5" id="KW-0812">Transmembrane</keyword>
<feature type="transmembrane region" description="Helical" evidence="5">
    <location>
        <begin position="65"/>
        <end position="95"/>
    </location>
</feature>
<evidence type="ECO:0000256" key="2">
    <source>
        <dbReference type="ARBA" id="ARBA00022692"/>
    </source>
</evidence>
<sequence>MGSPLLQPMWDFVLSKEYCIRSPFYPVFFSFTVYVVFCLPYLILDFLSPVIPVLKTYQIQPRTNVTLTMVAHCLVHTIYSHLVFIFPVTVAAWYWRPVYLPAVAPQLHLLVRDVISCLLLFDFQYFIWHLLHHKVPWLYKTFHKMHHKYTATFALATQYSSAWEMLSLGVFAGLTPVMLGCHPMTEMAFFIVNIYLSVEDHSGYDLPWSSHKLIPFGLFGGPGHHDLHHEKFVFNYAPYFTHWDKLFNTLAKQPTK</sequence>
<comment type="subcellular location">
    <subcellularLocation>
        <location evidence="1">Membrane</location>
    </subcellularLocation>
</comment>
<evidence type="ECO:0000256" key="1">
    <source>
        <dbReference type="ARBA" id="ARBA00004370"/>
    </source>
</evidence>
<feature type="transmembrane region" description="Helical" evidence="5">
    <location>
        <begin position="24"/>
        <end position="44"/>
    </location>
</feature>
<accession>A0A8T2IZG0</accession>
<feature type="transmembrane region" description="Helical" evidence="5">
    <location>
        <begin position="149"/>
        <end position="171"/>
    </location>
</feature>
<dbReference type="Pfam" id="PF04116">
    <property type="entry name" value="FA_hydroxylase"/>
    <property type="match status" value="1"/>
</dbReference>
<reference evidence="7" key="1">
    <citation type="thesis" date="2020" institute="ProQuest LLC" country="789 East Eisenhower Parkway, Ann Arbor, MI, USA">
        <title>Comparative Genomics and Chromosome Evolution.</title>
        <authorList>
            <person name="Mudd A.B."/>
        </authorList>
    </citation>
    <scope>NUCLEOTIDE SEQUENCE</scope>
    <source>
        <strain evidence="7">Female2</strain>
        <tissue evidence="7">Blood</tissue>
    </source>
</reference>
<evidence type="ECO:0000259" key="6">
    <source>
        <dbReference type="Pfam" id="PF04116"/>
    </source>
</evidence>
<dbReference type="GO" id="GO:0005506">
    <property type="term" value="F:iron ion binding"/>
    <property type="evidence" value="ECO:0007669"/>
    <property type="project" value="InterPro"/>
</dbReference>
<dbReference type="OrthoDB" id="1658724at2759"/>
<evidence type="ECO:0000256" key="4">
    <source>
        <dbReference type="ARBA" id="ARBA00023136"/>
    </source>
</evidence>
<dbReference type="GO" id="GO:0016491">
    <property type="term" value="F:oxidoreductase activity"/>
    <property type="evidence" value="ECO:0007669"/>
    <property type="project" value="InterPro"/>
</dbReference>
<evidence type="ECO:0000256" key="5">
    <source>
        <dbReference type="SAM" id="Phobius"/>
    </source>
</evidence>
<dbReference type="PANTHER" id="PTHR11863">
    <property type="entry name" value="STEROL DESATURASE"/>
    <property type="match status" value="1"/>
</dbReference>
<organism evidence="7 8">
    <name type="scientific">Hymenochirus boettgeri</name>
    <name type="common">Congo dwarf clawed frog</name>
    <dbReference type="NCBI Taxonomy" id="247094"/>
    <lineage>
        <taxon>Eukaryota</taxon>
        <taxon>Metazoa</taxon>
        <taxon>Chordata</taxon>
        <taxon>Craniata</taxon>
        <taxon>Vertebrata</taxon>
        <taxon>Euteleostomi</taxon>
        <taxon>Amphibia</taxon>
        <taxon>Batrachia</taxon>
        <taxon>Anura</taxon>
        <taxon>Pipoidea</taxon>
        <taxon>Pipidae</taxon>
        <taxon>Pipinae</taxon>
        <taxon>Hymenochirus</taxon>
    </lineage>
</organism>
<keyword evidence="3 5" id="KW-1133">Transmembrane helix</keyword>